<comment type="pathway">
    <text evidence="2 6">Cofactor biosynthesis; molybdopterin biosynthesis.</text>
</comment>
<accession>A0A4R4DA80</accession>
<keyword evidence="9" id="KW-1185">Reference proteome</keyword>
<evidence type="ECO:0000256" key="3">
    <source>
        <dbReference type="ARBA" id="ARBA00010763"/>
    </source>
</evidence>
<feature type="domain" description="MoaB/Mog" evidence="7">
    <location>
        <begin position="194"/>
        <end position="324"/>
    </location>
</feature>
<dbReference type="SUPFAM" id="SSF53218">
    <property type="entry name" value="Molybdenum cofactor biosynthesis proteins"/>
    <property type="match status" value="1"/>
</dbReference>
<dbReference type="InterPro" id="IPR001453">
    <property type="entry name" value="MoaB/Mog_dom"/>
</dbReference>
<name>A0A4R4DA80_9PROT</name>
<dbReference type="PANTHER" id="PTHR10192">
    <property type="entry name" value="MOLYBDOPTERIN BIOSYNTHESIS PROTEIN"/>
    <property type="match status" value="1"/>
</dbReference>
<dbReference type="InterPro" id="IPR005110">
    <property type="entry name" value="MoeA_linker/N"/>
</dbReference>
<evidence type="ECO:0000256" key="1">
    <source>
        <dbReference type="ARBA" id="ARBA00002901"/>
    </source>
</evidence>
<dbReference type="InterPro" id="IPR036425">
    <property type="entry name" value="MoaB/Mog-like_dom_sf"/>
</dbReference>
<dbReference type="Gene3D" id="3.40.980.10">
    <property type="entry name" value="MoaB/Mog-like domain"/>
    <property type="match status" value="1"/>
</dbReference>
<keyword evidence="6" id="KW-0500">Molybdenum</keyword>
<dbReference type="InterPro" id="IPR036688">
    <property type="entry name" value="MoeA_C_domain_IV_sf"/>
</dbReference>
<dbReference type="Gene3D" id="2.40.340.10">
    <property type="entry name" value="MoeA, C-terminal, domain IV"/>
    <property type="match status" value="1"/>
</dbReference>
<dbReference type="GO" id="GO:0006777">
    <property type="term" value="P:Mo-molybdopterin cofactor biosynthetic process"/>
    <property type="evidence" value="ECO:0007669"/>
    <property type="project" value="UniProtKB-UniRule"/>
</dbReference>
<dbReference type="RefSeq" id="WP_132292824.1">
    <property type="nucleotide sequence ID" value="NZ_SKBM01000019.1"/>
</dbReference>
<dbReference type="Pfam" id="PF03454">
    <property type="entry name" value="MoeA_C"/>
    <property type="match status" value="1"/>
</dbReference>
<dbReference type="SMART" id="SM00852">
    <property type="entry name" value="MoCF_biosynth"/>
    <property type="match status" value="1"/>
</dbReference>
<dbReference type="OrthoDB" id="9804758at2"/>
<evidence type="ECO:0000313" key="9">
    <source>
        <dbReference type="Proteomes" id="UP000295023"/>
    </source>
</evidence>
<dbReference type="Gene3D" id="3.90.105.10">
    <property type="entry name" value="Molybdopterin biosynthesis moea protein, domain 2"/>
    <property type="match status" value="1"/>
</dbReference>
<dbReference type="SUPFAM" id="SSF63867">
    <property type="entry name" value="MoeA C-terminal domain-like"/>
    <property type="match status" value="1"/>
</dbReference>
<reference evidence="8 9" key="1">
    <citation type="submission" date="2019-03" db="EMBL/GenBank/DDBJ databases">
        <title>Paracraurococcus aquatilis NE82 genome sequence.</title>
        <authorList>
            <person name="Zhao Y."/>
            <person name="Du Z."/>
        </authorList>
    </citation>
    <scope>NUCLEOTIDE SEQUENCE [LARGE SCALE GENOMIC DNA]</scope>
    <source>
        <strain evidence="8 9">NE82</strain>
    </source>
</reference>
<dbReference type="EMBL" id="SKBM01000019">
    <property type="protein sequence ID" value="TCZ57325.1"/>
    <property type="molecule type" value="Genomic_DNA"/>
</dbReference>
<evidence type="ECO:0000256" key="6">
    <source>
        <dbReference type="RuleBase" id="RU365090"/>
    </source>
</evidence>
<sequence>MPDGTLIQAPISCCDDEPGLLPVVEARARLLRGATPVPEEEALPLAAALGRVLATVPRSGRSLPPFDQSAMDGYALHAADLVPGAAPRILRRIAAGDPPGPAIGPGEAVRVLTGAPVPPGAAAVVMEEHVVLRGGTVAPRRLPRPGANIRRLGEDLAAGDVLLPPGTRLDARHLALLAAAGVGHVPVRRRVRVALLSNGNELGVAIQDSNRPMLAALLARPELALTDLGVLPDDPAALTAALGEAARTHDLILASGGVSGSDADHLPGALHRAGGEVEVLKLAQKPGKPLAHGRLGSARCLFLPGNPLAALVGFLTLGRPLLARLSGSAEETGPAPLAALAARGFLRRPGREEFLPARLVGQDAASGLPLVEPSGAFGSARLVPLAAADGLLWVPAATEQVRPGDALRFHPFAASFGLA</sequence>
<dbReference type="Pfam" id="PF03453">
    <property type="entry name" value="MoeA_N"/>
    <property type="match status" value="1"/>
</dbReference>
<evidence type="ECO:0000256" key="4">
    <source>
        <dbReference type="ARBA" id="ARBA00023150"/>
    </source>
</evidence>
<dbReference type="NCBIfam" id="NF045515">
    <property type="entry name" value="Glp_gephyrin"/>
    <property type="match status" value="1"/>
</dbReference>
<comment type="similarity">
    <text evidence="3 6">Belongs to the MoeA family.</text>
</comment>
<dbReference type="UniPathway" id="UPA00344"/>
<evidence type="ECO:0000256" key="2">
    <source>
        <dbReference type="ARBA" id="ARBA00005046"/>
    </source>
</evidence>
<protein>
    <recommendedName>
        <fullName evidence="6">Molybdopterin molybdenumtransferase</fullName>
        <ecNumber evidence="6">2.10.1.1</ecNumber>
    </recommendedName>
</protein>
<comment type="catalytic activity">
    <reaction evidence="5">
        <text>adenylyl-molybdopterin + molybdate = Mo-molybdopterin + AMP + H(+)</text>
        <dbReference type="Rhea" id="RHEA:35047"/>
        <dbReference type="ChEBI" id="CHEBI:15378"/>
        <dbReference type="ChEBI" id="CHEBI:36264"/>
        <dbReference type="ChEBI" id="CHEBI:62727"/>
        <dbReference type="ChEBI" id="CHEBI:71302"/>
        <dbReference type="ChEBI" id="CHEBI:456215"/>
        <dbReference type="EC" id="2.10.1.1"/>
    </reaction>
</comment>
<organism evidence="8 9">
    <name type="scientific">Roseicella aquatilis</name>
    <dbReference type="NCBI Taxonomy" id="2527868"/>
    <lineage>
        <taxon>Bacteria</taxon>
        <taxon>Pseudomonadati</taxon>
        <taxon>Pseudomonadota</taxon>
        <taxon>Alphaproteobacteria</taxon>
        <taxon>Acetobacterales</taxon>
        <taxon>Roseomonadaceae</taxon>
        <taxon>Roseicella</taxon>
    </lineage>
</organism>
<dbReference type="Proteomes" id="UP000295023">
    <property type="component" value="Unassembled WGS sequence"/>
</dbReference>
<dbReference type="GO" id="GO:0061599">
    <property type="term" value="F:molybdopterin molybdotransferase activity"/>
    <property type="evidence" value="ECO:0007669"/>
    <property type="project" value="UniProtKB-UniRule"/>
</dbReference>
<dbReference type="Pfam" id="PF00994">
    <property type="entry name" value="MoCF_biosynth"/>
    <property type="match status" value="1"/>
</dbReference>
<keyword evidence="6" id="KW-0460">Magnesium</keyword>
<dbReference type="SUPFAM" id="SSF63882">
    <property type="entry name" value="MoeA N-terminal region -like"/>
    <property type="match status" value="1"/>
</dbReference>
<comment type="cofactor">
    <cofactor evidence="6">
        <name>Mg(2+)</name>
        <dbReference type="ChEBI" id="CHEBI:18420"/>
    </cofactor>
</comment>
<dbReference type="AlphaFoldDB" id="A0A4R4DA80"/>
<keyword evidence="6 8" id="KW-0808">Transferase</keyword>
<comment type="caution">
    <text evidence="8">The sequence shown here is derived from an EMBL/GenBank/DDBJ whole genome shotgun (WGS) entry which is preliminary data.</text>
</comment>
<evidence type="ECO:0000259" key="7">
    <source>
        <dbReference type="SMART" id="SM00852"/>
    </source>
</evidence>
<evidence type="ECO:0000313" key="8">
    <source>
        <dbReference type="EMBL" id="TCZ57325.1"/>
    </source>
</evidence>
<keyword evidence="6" id="KW-0479">Metal-binding</keyword>
<gene>
    <name evidence="8" type="ORF">EXY23_18530</name>
</gene>
<dbReference type="Gene3D" id="2.170.190.11">
    <property type="entry name" value="Molybdopterin biosynthesis moea protein, domain 3"/>
    <property type="match status" value="1"/>
</dbReference>
<dbReference type="CDD" id="cd00887">
    <property type="entry name" value="MoeA"/>
    <property type="match status" value="1"/>
</dbReference>
<dbReference type="InterPro" id="IPR038987">
    <property type="entry name" value="MoeA-like"/>
</dbReference>
<evidence type="ECO:0000256" key="5">
    <source>
        <dbReference type="ARBA" id="ARBA00047317"/>
    </source>
</evidence>
<dbReference type="EC" id="2.10.1.1" evidence="6"/>
<keyword evidence="4 6" id="KW-0501">Molybdenum cofactor biosynthesis</keyword>
<comment type="function">
    <text evidence="1 6">Catalyzes the insertion of molybdate into adenylated molybdopterin with the concomitant release of AMP.</text>
</comment>
<dbReference type="GO" id="GO:0046872">
    <property type="term" value="F:metal ion binding"/>
    <property type="evidence" value="ECO:0007669"/>
    <property type="project" value="UniProtKB-UniRule"/>
</dbReference>
<dbReference type="PANTHER" id="PTHR10192:SF5">
    <property type="entry name" value="GEPHYRIN"/>
    <property type="match status" value="1"/>
</dbReference>
<proteinExistence type="inferred from homology"/>
<dbReference type="InterPro" id="IPR036135">
    <property type="entry name" value="MoeA_linker/N_sf"/>
</dbReference>
<dbReference type="InterPro" id="IPR005111">
    <property type="entry name" value="MoeA_C_domain_IV"/>
</dbReference>
<dbReference type="GO" id="GO:0005829">
    <property type="term" value="C:cytosol"/>
    <property type="evidence" value="ECO:0007669"/>
    <property type="project" value="TreeGrafter"/>
</dbReference>